<accession>A0A0C2MNJ1</accession>
<evidence type="ECO:0000313" key="1">
    <source>
        <dbReference type="EMBL" id="KII65940.1"/>
    </source>
</evidence>
<name>A0A0C2MNJ1_THEKT</name>
<evidence type="ECO:0000313" key="2">
    <source>
        <dbReference type="Proteomes" id="UP000031668"/>
    </source>
</evidence>
<keyword evidence="2" id="KW-1185">Reference proteome</keyword>
<organism evidence="1 2">
    <name type="scientific">Thelohanellus kitauei</name>
    <name type="common">Myxosporean</name>
    <dbReference type="NCBI Taxonomy" id="669202"/>
    <lineage>
        <taxon>Eukaryota</taxon>
        <taxon>Metazoa</taxon>
        <taxon>Cnidaria</taxon>
        <taxon>Myxozoa</taxon>
        <taxon>Myxosporea</taxon>
        <taxon>Bivalvulida</taxon>
        <taxon>Platysporina</taxon>
        <taxon>Myxobolidae</taxon>
        <taxon>Thelohanellus</taxon>
    </lineage>
</organism>
<protein>
    <submittedName>
        <fullName evidence="1">Uncharacterized protein</fullName>
    </submittedName>
</protein>
<reference evidence="1 2" key="1">
    <citation type="journal article" date="2014" name="Genome Biol. Evol.">
        <title>The genome of the myxosporean Thelohanellus kitauei shows adaptations to nutrient acquisition within its fish host.</title>
        <authorList>
            <person name="Yang Y."/>
            <person name="Xiong J."/>
            <person name="Zhou Z."/>
            <person name="Huo F."/>
            <person name="Miao W."/>
            <person name="Ran C."/>
            <person name="Liu Y."/>
            <person name="Zhang J."/>
            <person name="Feng J."/>
            <person name="Wang M."/>
            <person name="Wang M."/>
            <person name="Wang L."/>
            <person name="Yao B."/>
        </authorList>
    </citation>
    <scope>NUCLEOTIDE SEQUENCE [LARGE SCALE GENOMIC DNA]</scope>
    <source>
        <strain evidence="1">Wuqing</strain>
    </source>
</reference>
<dbReference type="AlphaFoldDB" id="A0A0C2MNJ1"/>
<proteinExistence type="predicted"/>
<dbReference type="EMBL" id="JWZT01003651">
    <property type="protein sequence ID" value="KII65940.1"/>
    <property type="molecule type" value="Genomic_DNA"/>
</dbReference>
<comment type="caution">
    <text evidence="1">The sequence shown here is derived from an EMBL/GenBank/DDBJ whole genome shotgun (WGS) entry which is preliminary data.</text>
</comment>
<sequence>MTDIIHGLANAVKIPEFKIFIVNNSLLIDLFRHITLDSQTVKLKIIFFNILNTLDQDYLLYEVTELWKQINFCFTLYKSAKNPSISLMELVIILLDVFLAKNKQLCYQAIKDSPLFMEELQRKIDGFMGKSKHLIVYTKVKDFYFTYVLGNHVPNDLGEGPVCSNFTQLSAHLCIHTLLKSMDSSGFLVFESQDIAMLLFLSTMFKKYVFSSDEQFRKFIHRMVELCRLIVYILQCNPIKKLIPTQSMCLKKAFLDMVLIYLFVSKENHEEYFEIIFQNLNQDPRLAILMAEIYTDAFHHFLNEDIDKLCDLSTIKHKIIPFFRAVKCFCIFFGTCSHEDQFDPFISFECLIMRIYGYYTKERFKIDIIEEYSLQTLRHLRRLYSRTTLESVKNFCFAASSI</sequence>
<dbReference type="Proteomes" id="UP000031668">
    <property type="component" value="Unassembled WGS sequence"/>
</dbReference>
<gene>
    <name evidence="1" type="ORF">RF11_11359</name>
</gene>